<evidence type="ECO:0000313" key="3">
    <source>
        <dbReference type="WBParaSite" id="EEL_0000965501-mRNA-1"/>
    </source>
</evidence>
<dbReference type="InterPro" id="IPR006149">
    <property type="entry name" value="EB_dom"/>
</dbReference>
<dbReference type="WBParaSite" id="EEL_0000965501-mRNA-1">
    <property type="protein sequence ID" value="EEL_0000965501-mRNA-1"/>
    <property type="gene ID" value="EEL_0000965501"/>
</dbReference>
<dbReference type="SMART" id="SM00289">
    <property type="entry name" value="WR1"/>
    <property type="match status" value="4"/>
</dbReference>
<organism evidence="2 3">
    <name type="scientific">Elaeophora elaphi</name>
    <dbReference type="NCBI Taxonomy" id="1147741"/>
    <lineage>
        <taxon>Eukaryota</taxon>
        <taxon>Metazoa</taxon>
        <taxon>Ecdysozoa</taxon>
        <taxon>Nematoda</taxon>
        <taxon>Chromadorea</taxon>
        <taxon>Rhabditida</taxon>
        <taxon>Spirurina</taxon>
        <taxon>Spiruromorpha</taxon>
        <taxon>Filarioidea</taxon>
        <taxon>Onchocercidae</taxon>
        <taxon>Elaeophora</taxon>
    </lineage>
</organism>
<keyword evidence="2" id="KW-1185">Reference proteome</keyword>
<feature type="domain" description="EGF-like" evidence="1">
    <location>
        <begin position="303"/>
        <end position="347"/>
    </location>
</feature>
<evidence type="ECO:0000259" key="1">
    <source>
        <dbReference type="SMART" id="SM00181"/>
    </source>
</evidence>
<evidence type="ECO:0000313" key="2">
    <source>
        <dbReference type="Proteomes" id="UP000050640"/>
    </source>
</evidence>
<protein>
    <submittedName>
        <fullName evidence="3">EB domain-containing protein</fullName>
    </submittedName>
</protein>
<dbReference type="AlphaFoldDB" id="A0A0R3S4D7"/>
<reference evidence="3" key="1">
    <citation type="submission" date="2017-02" db="UniProtKB">
        <authorList>
            <consortium name="WormBaseParasite"/>
        </authorList>
    </citation>
    <scope>IDENTIFICATION</scope>
</reference>
<dbReference type="PANTHER" id="PTHR37157">
    <property type="entry name" value="PRION-LIKE-(Q/N-RICH) DOMAIN-BEARING PROTEIN 25"/>
    <property type="match status" value="1"/>
</dbReference>
<feature type="domain" description="EGF-like" evidence="1">
    <location>
        <begin position="194"/>
        <end position="226"/>
    </location>
</feature>
<dbReference type="SMART" id="SM00181">
    <property type="entry name" value="EGF"/>
    <property type="match status" value="5"/>
</dbReference>
<dbReference type="InterPro" id="IPR006150">
    <property type="entry name" value="Cys_repeat_1"/>
</dbReference>
<proteinExistence type="predicted"/>
<feature type="domain" description="EGF-like" evidence="1">
    <location>
        <begin position="374"/>
        <end position="406"/>
    </location>
</feature>
<dbReference type="Pfam" id="PF01683">
    <property type="entry name" value="EB"/>
    <property type="match status" value="7"/>
</dbReference>
<name>A0A0R3S4D7_9BILA</name>
<accession>A0A0R3S4D7</accession>
<sequence>MLENFQLADGQFQVNGQCVKRRVPGATCIANEQCLDESNCSNGYCRCANDTKKISTELCIIQFQILINGYCYDFAKIGQYCIDTVVCLGSSICYNNYCTCPGGTVAQNGYCQREEDCLENEIRVDGKCYPRVNIGQDCQFTQQCVSISTCQNGICICPPGTVSQNNICVPSGPCPTGQIYNAESCWDIAYIGEQCEFTQQCQGYSICIGGTCQCPDDTVVQDGLCIKEQCNSNEIMIDGICFNTVCSELNAKIDDFCYYTKQCQGNATCRRGKCTCPSGTVNSNDTCIVNPKCQSYQIFINDSCLDTVSIGMTCRDNSQCIGKNLINSDTRTCQCNNGTIFTGSKCLISPLQCPMSTVYIAGTICYPLVDIGQFCLYTIQCMGNSICSGQICKCPLGYSIIHNVCRRIN</sequence>
<dbReference type="InterPro" id="IPR000742">
    <property type="entry name" value="EGF"/>
</dbReference>
<dbReference type="PANTHER" id="PTHR37157:SF2">
    <property type="entry name" value="EB DOMAIN-CONTAINING PROTEIN-RELATED"/>
    <property type="match status" value="1"/>
</dbReference>
<feature type="domain" description="EGF-like" evidence="1">
    <location>
        <begin position="256"/>
        <end position="288"/>
    </location>
</feature>
<feature type="domain" description="EGF-like" evidence="1">
    <location>
        <begin position="127"/>
        <end position="169"/>
    </location>
</feature>
<dbReference type="STRING" id="1147741.A0A0R3S4D7"/>
<dbReference type="Proteomes" id="UP000050640">
    <property type="component" value="Unplaced"/>
</dbReference>